<evidence type="ECO:0000313" key="1">
    <source>
        <dbReference type="EMBL" id="MPN26981.1"/>
    </source>
</evidence>
<dbReference type="AlphaFoldDB" id="A0A645GJ27"/>
<protein>
    <submittedName>
        <fullName evidence="1">Uncharacterized protein</fullName>
    </submittedName>
</protein>
<name>A0A645GJ27_9ZZZZ</name>
<reference evidence="1" key="1">
    <citation type="submission" date="2019-08" db="EMBL/GenBank/DDBJ databases">
        <authorList>
            <person name="Kucharzyk K."/>
            <person name="Murdoch R.W."/>
            <person name="Higgins S."/>
            <person name="Loffler F."/>
        </authorList>
    </citation>
    <scope>NUCLEOTIDE SEQUENCE</scope>
</reference>
<sequence>MRKHPHLSALFEGGQFFSLPACGITELDLSGVCFPPEVHCHVFRGQDGFSGFRFSRNLYAKRFQLFCVQRLGHRLFDGGLIVLELDFVPFALVVADQNAQGHDHFILHHLPDNIGCISGGGAGCGAYIDIILIGMHIYVFNRGALPDRDFRLGAGLGLNGFFQPVEENDL</sequence>
<accession>A0A645GJ27</accession>
<gene>
    <name evidence="1" type="ORF">SDC9_174408</name>
</gene>
<dbReference type="EMBL" id="VSSQ01076711">
    <property type="protein sequence ID" value="MPN26981.1"/>
    <property type="molecule type" value="Genomic_DNA"/>
</dbReference>
<comment type="caution">
    <text evidence="1">The sequence shown here is derived from an EMBL/GenBank/DDBJ whole genome shotgun (WGS) entry which is preliminary data.</text>
</comment>
<organism evidence="1">
    <name type="scientific">bioreactor metagenome</name>
    <dbReference type="NCBI Taxonomy" id="1076179"/>
    <lineage>
        <taxon>unclassified sequences</taxon>
        <taxon>metagenomes</taxon>
        <taxon>ecological metagenomes</taxon>
    </lineage>
</organism>
<proteinExistence type="predicted"/>